<feature type="transmembrane region" description="Helical" evidence="6">
    <location>
        <begin position="307"/>
        <end position="332"/>
    </location>
</feature>
<feature type="transmembrane region" description="Helical" evidence="6">
    <location>
        <begin position="185"/>
        <end position="203"/>
    </location>
</feature>
<feature type="transmembrane region" description="Helical" evidence="6">
    <location>
        <begin position="338"/>
        <end position="359"/>
    </location>
</feature>
<dbReference type="GO" id="GO:0005886">
    <property type="term" value="C:plasma membrane"/>
    <property type="evidence" value="ECO:0007669"/>
    <property type="project" value="UniProtKB-SubCell"/>
</dbReference>
<dbReference type="GO" id="GO:0008360">
    <property type="term" value="P:regulation of cell shape"/>
    <property type="evidence" value="ECO:0007669"/>
    <property type="project" value="UniProtKB-KW"/>
</dbReference>
<evidence type="ECO:0000313" key="7">
    <source>
        <dbReference type="EMBL" id="BFD46599.1"/>
    </source>
</evidence>
<feature type="transmembrane region" description="Helical" evidence="6">
    <location>
        <begin position="49"/>
        <end position="70"/>
    </location>
</feature>
<accession>A0AAT9GA12</accession>
<keyword evidence="3 6" id="KW-0133">Cell shape</keyword>
<comment type="function">
    <text evidence="6">Peptidoglycan polymerase that is essential for cell wall elongation.</text>
</comment>
<organism evidence="7">
    <name type="scientific">Candidatus Tisiphia endosymbiont of Sergentomyia squamirostris</name>
    <dbReference type="NCBI Taxonomy" id="3113639"/>
    <lineage>
        <taxon>Bacteria</taxon>
        <taxon>Pseudomonadati</taxon>
        <taxon>Pseudomonadota</taxon>
        <taxon>Alphaproteobacteria</taxon>
        <taxon>Rickettsiales</taxon>
        <taxon>Rickettsiaceae</taxon>
        <taxon>Rickettsieae</taxon>
        <taxon>Candidatus Tisiphia</taxon>
    </lineage>
</organism>
<feature type="transmembrane region" description="Helical" evidence="6">
    <location>
        <begin position="162"/>
        <end position="180"/>
    </location>
</feature>
<feature type="transmembrane region" description="Helical" evidence="6">
    <location>
        <begin position="272"/>
        <end position="295"/>
    </location>
</feature>
<comment type="pathway">
    <text evidence="6">Cell wall biogenesis; peptidoglycan biosynthesis.</text>
</comment>
<evidence type="ECO:0000256" key="4">
    <source>
        <dbReference type="ARBA" id="ARBA00022989"/>
    </source>
</evidence>
<evidence type="ECO:0000256" key="6">
    <source>
        <dbReference type="HAMAP-Rule" id="MF_02079"/>
    </source>
</evidence>
<comment type="subcellular location">
    <subcellularLocation>
        <location evidence="6">Cell inner membrane</location>
        <topology evidence="6">Multi-pass membrane protein</topology>
    </subcellularLocation>
    <subcellularLocation>
        <location evidence="1">Membrane</location>
        <topology evidence="1">Multi-pass membrane protein</topology>
    </subcellularLocation>
</comment>
<dbReference type="InterPro" id="IPR001182">
    <property type="entry name" value="FtsW/RodA"/>
</dbReference>
<keyword evidence="6" id="KW-0808">Transferase</keyword>
<keyword evidence="4 6" id="KW-1133">Transmembrane helix</keyword>
<dbReference type="PANTHER" id="PTHR30474:SF1">
    <property type="entry name" value="PEPTIDOGLYCAN GLYCOSYLTRANSFERASE MRDB"/>
    <property type="match status" value="1"/>
</dbReference>
<dbReference type="PANTHER" id="PTHR30474">
    <property type="entry name" value="CELL CYCLE PROTEIN"/>
    <property type="match status" value="1"/>
</dbReference>
<feature type="transmembrane region" description="Helical" evidence="6">
    <location>
        <begin position="76"/>
        <end position="98"/>
    </location>
</feature>
<comment type="similarity">
    <text evidence="6">Belongs to the SEDS family. MrdB/RodA subfamily.</text>
</comment>
<dbReference type="GO" id="GO:0009252">
    <property type="term" value="P:peptidoglycan biosynthetic process"/>
    <property type="evidence" value="ECO:0007669"/>
    <property type="project" value="UniProtKB-UniRule"/>
</dbReference>
<dbReference type="Pfam" id="PF01098">
    <property type="entry name" value="FTSW_RODA_SPOVE"/>
    <property type="match status" value="1"/>
</dbReference>
<dbReference type="GO" id="GO:0051301">
    <property type="term" value="P:cell division"/>
    <property type="evidence" value="ECO:0007669"/>
    <property type="project" value="InterPro"/>
</dbReference>
<sequence>MSIQRNYFEKLKKLPITLIILISVICSIGFVVLYSASDSNIHPWAYKQMMHFLLFLPVVIIIATIDIKYIFKFSHIFYIAIIILLVSVELFGSISMGAKRWIDLGVIRLQPSEPTKLAIVLMLARYFHQLKIEDRARFYRILLPIIGVIVPVILIIKEPDLGTGVINIIIASIIFFAAGFRVRNFVIIGIIVLTCIPIMWQVMHDYQRKRIMVFFDPEKDPLGAGYNIIQSKIAIGSGGLWGKGLAKGSQSHLDFLPEHQTDFIFATFAEEFGFVGSLFLLILYSAIIIISLMIAVNCRAIFSKLMVIGITSILFSHVFINIAMVMGLLPVVGVPLPFISYGGTMMVSMLIGFGLIMNAQVHQHSNIS</sequence>
<dbReference type="GO" id="GO:0032153">
    <property type="term" value="C:cell division site"/>
    <property type="evidence" value="ECO:0007669"/>
    <property type="project" value="TreeGrafter"/>
</dbReference>
<dbReference type="InterPro" id="IPR011923">
    <property type="entry name" value="RodA/MrdB"/>
</dbReference>
<evidence type="ECO:0000256" key="5">
    <source>
        <dbReference type="ARBA" id="ARBA00023136"/>
    </source>
</evidence>
<dbReference type="GO" id="GO:0015648">
    <property type="term" value="F:lipid-linked peptidoglycan transporter activity"/>
    <property type="evidence" value="ECO:0007669"/>
    <property type="project" value="TreeGrafter"/>
</dbReference>
<evidence type="ECO:0000256" key="1">
    <source>
        <dbReference type="ARBA" id="ARBA00004141"/>
    </source>
</evidence>
<dbReference type="HAMAP" id="MF_02079">
    <property type="entry name" value="PGT_RodA"/>
    <property type="match status" value="1"/>
</dbReference>
<gene>
    <name evidence="6 7" type="primary">rodA</name>
    <name evidence="6" type="synonym">mrdB</name>
    <name evidence="7" type="ORF">DMENIID0002_12450</name>
</gene>
<dbReference type="AlphaFoldDB" id="A0AAT9GA12"/>
<name>A0AAT9GA12_9RICK</name>
<dbReference type="GO" id="GO:0008955">
    <property type="term" value="F:peptidoglycan glycosyltransferase activity"/>
    <property type="evidence" value="ECO:0007669"/>
    <property type="project" value="UniProtKB-UniRule"/>
</dbReference>
<keyword evidence="5 6" id="KW-0472">Membrane</keyword>
<dbReference type="EMBL" id="AP029170">
    <property type="protein sequence ID" value="BFD46599.1"/>
    <property type="molecule type" value="Genomic_DNA"/>
</dbReference>
<feature type="transmembrane region" description="Helical" evidence="6">
    <location>
        <begin position="138"/>
        <end position="156"/>
    </location>
</feature>
<keyword evidence="6" id="KW-0997">Cell inner membrane</keyword>
<feature type="transmembrane region" description="Helical" evidence="6">
    <location>
        <begin position="16"/>
        <end position="37"/>
    </location>
</feature>
<keyword evidence="6" id="KW-0961">Cell wall biogenesis/degradation</keyword>
<keyword evidence="6" id="KW-1003">Cell membrane</keyword>
<proteinExistence type="inferred from homology"/>
<dbReference type="GO" id="GO:0071555">
    <property type="term" value="P:cell wall organization"/>
    <property type="evidence" value="ECO:0007669"/>
    <property type="project" value="UniProtKB-KW"/>
</dbReference>
<dbReference type="EC" id="2.4.99.28" evidence="6"/>
<dbReference type="NCBIfam" id="NF037961">
    <property type="entry name" value="RodA_shape"/>
    <property type="match status" value="1"/>
</dbReference>
<evidence type="ECO:0000256" key="3">
    <source>
        <dbReference type="ARBA" id="ARBA00022960"/>
    </source>
</evidence>
<evidence type="ECO:0000256" key="2">
    <source>
        <dbReference type="ARBA" id="ARBA00022692"/>
    </source>
</evidence>
<keyword evidence="6" id="KW-0328">Glycosyltransferase</keyword>
<keyword evidence="2 6" id="KW-0812">Transmembrane</keyword>
<protein>
    <recommendedName>
        <fullName evidence="6">Peptidoglycan glycosyltransferase MrdB</fullName>
        <shortName evidence="6">PGT</shortName>
        <ecNumber evidence="6">2.4.99.28</ecNumber>
    </recommendedName>
    <alternativeName>
        <fullName evidence="6">Cell elongation protein RodA</fullName>
    </alternativeName>
    <alternativeName>
        <fullName evidence="6">Cell wall polymerase</fullName>
    </alternativeName>
    <alternativeName>
        <fullName evidence="6">Peptidoglycan polymerase</fullName>
        <shortName evidence="6">PG polymerase</shortName>
    </alternativeName>
</protein>
<keyword evidence="6" id="KW-0573">Peptidoglycan synthesis</keyword>
<comment type="catalytic activity">
    <reaction evidence="6">
        <text>[GlcNAc-(1-&gt;4)-Mur2Ac(oyl-L-Ala-gamma-D-Glu-L-Lys-D-Ala-D-Ala)](n)-di-trans,octa-cis-undecaprenyl diphosphate + beta-D-GlcNAc-(1-&gt;4)-Mur2Ac(oyl-L-Ala-gamma-D-Glu-L-Lys-D-Ala-D-Ala)-di-trans,octa-cis-undecaprenyl diphosphate = [GlcNAc-(1-&gt;4)-Mur2Ac(oyl-L-Ala-gamma-D-Glu-L-Lys-D-Ala-D-Ala)](n+1)-di-trans,octa-cis-undecaprenyl diphosphate + di-trans,octa-cis-undecaprenyl diphosphate + H(+)</text>
        <dbReference type="Rhea" id="RHEA:23708"/>
        <dbReference type="Rhea" id="RHEA-COMP:9602"/>
        <dbReference type="Rhea" id="RHEA-COMP:9603"/>
        <dbReference type="ChEBI" id="CHEBI:15378"/>
        <dbReference type="ChEBI" id="CHEBI:58405"/>
        <dbReference type="ChEBI" id="CHEBI:60033"/>
        <dbReference type="ChEBI" id="CHEBI:78435"/>
        <dbReference type="EC" id="2.4.99.28"/>
    </reaction>
</comment>
<dbReference type="NCBIfam" id="TIGR02210">
    <property type="entry name" value="rodA_shape"/>
    <property type="match status" value="1"/>
</dbReference>
<reference evidence="7" key="1">
    <citation type="submission" date="2024-01" db="EMBL/GenBank/DDBJ databases">
        <title>Sequencing the genomes of a sandfly, Sergentomyia squamirostris, and its two endosymbionts.</title>
        <authorList>
            <person name="Itokawa K."/>
            <person name="Sanjoba C."/>
        </authorList>
    </citation>
    <scope>NUCLEOTIDE SEQUENCE</scope>
    <source>
        <strain evidence="7">RiSSQ</strain>
    </source>
</reference>